<evidence type="ECO:0000256" key="5">
    <source>
        <dbReference type="ARBA" id="ARBA00022729"/>
    </source>
</evidence>
<dbReference type="SUPFAM" id="SSF52343">
    <property type="entry name" value="Ferredoxin reductase-like, C-terminal NADP-linked domain"/>
    <property type="match status" value="1"/>
</dbReference>
<dbReference type="InterPro" id="IPR013130">
    <property type="entry name" value="Fe3_Rdtase_TM_dom"/>
</dbReference>
<accession>A0A5N6EGE8</accession>
<evidence type="ECO:0000256" key="8">
    <source>
        <dbReference type="ARBA" id="ARBA00023002"/>
    </source>
</evidence>
<dbReference type="Gene3D" id="2.60.120.560">
    <property type="entry name" value="Exo-inulinase, domain 1"/>
    <property type="match status" value="1"/>
</dbReference>
<dbReference type="GO" id="GO:0015677">
    <property type="term" value="P:copper ion import"/>
    <property type="evidence" value="ECO:0007669"/>
    <property type="project" value="TreeGrafter"/>
</dbReference>
<feature type="region of interest" description="Disordered" evidence="12">
    <location>
        <begin position="1217"/>
        <end position="1257"/>
    </location>
</feature>
<feature type="chain" id="PRO_5024981950" description="Ferric reductase like transmembrane component-domain-containing protein" evidence="14">
    <location>
        <begin position="18"/>
        <end position="1257"/>
    </location>
</feature>
<organism evidence="19 20">
    <name type="scientific">Aspergillus novoparasiticus</name>
    <dbReference type="NCBI Taxonomy" id="986946"/>
    <lineage>
        <taxon>Eukaryota</taxon>
        <taxon>Fungi</taxon>
        <taxon>Dikarya</taxon>
        <taxon>Ascomycota</taxon>
        <taxon>Pezizomycotina</taxon>
        <taxon>Eurotiomycetes</taxon>
        <taxon>Eurotiomycetidae</taxon>
        <taxon>Eurotiales</taxon>
        <taxon>Aspergillaceae</taxon>
        <taxon>Aspergillus</taxon>
        <taxon>Aspergillus subgen. Circumdati</taxon>
    </lineage>
</organism>
<evidence type="ECO:0000259" key="16">
    <source>
        <dbReference type="Pfam" id="PF01794"/>
    </source>
</evidence>
<dbReference type="SUPFAM" id="SSF75005">
    <property type="entry name" value="Arabinanase/levansucrase/invertase"/>
    <property type="match status" value="1"/>
</dbReference>
<comment type="similarity">
    <text evidence="2">Belongs to the glycosyl hydrolase 32 family.</text>
</comment>
<evidence type="ECO:0000256" key="10">
    <source>
        <dbReference type="ARBA" id="ARBA00023136"/>
    </source>
</evidence>
<dbReference type="GO" id="GO:0005886">
    <property type="term" value="C:plasma membrane"/>
    <property type="evidence" value="ECO:0007669"/>
    <property type="project" value="TreeGrafter"/>
</dbReference>
<keyword evidence="11" id="KW-0326">Glycosidase</keyword>
<evidence type="ECO:0000256" key="14">
    <source>
        <dbReference type="SAM" id="SignalP"/>
    </source>
</evidence>
<evidence type="ECO:0000313" key="19">
    <source>
        <dbReference type="EMBL" id="KAB8216397.1"/>
    </source>
</evidence>
<evidence type="ECO:0000256" key="12">
    <source>
        <dbReference type="SAM" id="MobiDB-lite"/>
    </source>
</evidence>
<dbReference type="GO" id="GO:0000293">
    <property type="term" value="F:ferric-chelate reductase activity"/>
    <property type="evidence" value="ECO:0007669"/>
    <property type="project" value="UniProtKB-ARBA"/>
</dbReference>
<dbReference type="EMBL" id="ML733481">
    <property type="protein sequence ID" value="KAB8216397.1"/>
    <property type="molecule type" value="Genomic_DNA"/>
</dbReference>
<evidence type="ECO:0000256" key="13">
    <source>
        <dbReference type="SAM" id="Phobius"/>
    </source>
</evidence>
<feature type="transmembrane region" description="Helical" evidence="13">
    <location>
        <begin position="385"/>
        <end position="403"/>
    </location>
</feature>
<keyword evidence="10 13" id="KW-0472">Membrane</keyword>
<dbReference type="PANTHER" id="PTHR32361:SF9">
    <property type="entry name" value="FERRIC REDUCTASE TRANSMEMBRANE COMPONENT 3-RELATED"/>
    <property type="match status" value="1"/>
</dbReference>
<evidence type="ECO:0000256" key="1">
    <source>
        <dbReference type="ARBA" id="ARBA00004141"/>
    </source>
</evidence>
<dbReference type="Pfam" id="PF00251">
    <property type="entry name" value="Glyco_hydro_32N"/>
    <property type="match status" value="1"/>
</dbReference>
<evidence type="ECO:0000313" key="20">
    <source>
        <dbReference type="Proteomes" id="UP000326799"/>
    </source>
</evidence>
<dbReference type="SFLD" id="SFLDG01168">
    <property type="entry name" value="Ferric_reductase_subgroup_(FRE"/>
    <property type="match status" value="1"/>
</dbReference>
<evidence type="ECO:0000256" key="11">
    <source>
        <dbReference type="ARBA" id="ARBA00023295"/>
    </source>
</evidence>
<feature type="transmembrane region" description="Helical" evidence="13">
    <location>
        <begin position="154"/>
        <end position="175"/>
    </location>
</feature>
<keyword evidence="6" id="KW-0378">Hydrolase</keyword>
<evidence type="ECO:0000256" key="4">
    <source>
        <dbReference type="ARBA" id="ARBA00022692"/>
    </source>
</evidence>
<dbReference type="InterPro" id="IPR013121">
    <property type="entry name" value="Fe_red_NAD-bd_6"/>
</dbReference>
<dbReference type="PANTHER" id="PTHR32361">
    <property type="entry name" value="FERRIC/CUPRIC REDUCTASE TRANSMEMBRANE COMPONENT"/>
    <property type="match status" value="1"/>
</dbReference>
<feature type="transmembrane region" description="Helical" evidence="13">
    <location>
        <begin position="325"/>
        <end position="344"/>
    </location>
</feature>
<dbReference type="InterPro" id="IPR051410">
    <property type="entry name" value="Ferric/Cupric_Reductase"/>
</dbReference>
<dbReference type="GO" id="GO:0006879">
    <property type="term" value="P:intracellular iron ion homeostasis"/>
    <property type="evidence" value="ECO:0007669"/>
    <property type="project" value="TreeGrafter"/>
</dbReference>
<dbReference type="InterPro" id="IPR023296">
    <property type="entry name" value="Glyco_hydro_beta-prop_sf"/>
</dbReference>
<protein>
    <recommendedName>
        <fullName evidence="21">Ferric reductase like transmembrane component-domain-containing protein</fullName>
    </recommendedName>
</protein>
<dbReference type="Gene3D" id="3.40.50.80">
    <property type="entry name" value="Nucleotide-binding domain of ferredoxin-NADP reductase (FNR) module"/>
    <property type="match status" value="1"/>
</dbReference>
<name>A0A5N6EGE8_9EURO</name>
<reference evidence="19 20" key="1">
    <citation type="submission" date="2019-04" db="EMBL/GenBank/DDBJ databases">
        <title>Fungal friends and foes A comparative genomics study of 23 Aspergillus species from section Flavi.</title>
        <authorList>
            <consortium name="DOE Joint Genome Institute"/>
            <person name="Kjaerbolling I."/>
            <person name="Vesth T.C."/>
            <person name="Frisvad J.C."/>
            <person name="Nybo J.L."/>
            <person name="Theobald S."/>
            <person name="Kildgaard S."/>
            <person name="Petersen T.I."/>
            <person name="Kuo A."/>
            <person name="Sato A."/>
            <person name="Lyhne E.K."/>
            <person name="Kogle M.E."/>
            <person name="Wiebenga A."/>
            <person name="Kun R.S."/>
            <person name="Lubbers R.J."/>
            <person name="Makela M.R."/>
            <person name="Barry K."/>
            <person name="Chovatia M."/>
            <person name="Clum A."/>
            <person name="Daum C."/>
            <person name="Haridas S."/>
            <person name="He G."/>
            <person name="LaButti K."/>
            <person name="Lipzen A."/>
            <person name="Mondo S."/>
            <person name="Pangilinan J."/>
            <person name="Riley R."/>
            <person name="Salamov A."/>
            <person name="Simmons B.A."/>
            <person name="Magnuson J.K."/>
            <person name="Henrissat B."/>
            <person name="Mortensen U.H."/>
            <person name="Larsen T.O."/>
            <person name="De vries R.P."/>
            <person name="Grigoriev I.V."/>
            <person name="Machida M."/>
            <person name="Baker S.E."/>
            <person name="Andersen M.R."/>
        </authorList>
    </citation>
    <scope>NUCLEOTIDE SEQUENCE [LARGE SCALE GENOMIC DNA]</scope>
    <source>
        <strain evidence="19 20">CBS 126849</strain>
    </source>
</reference>
<gene>
    <name evidence="19" type="ORF">BDV33DRAFT_207361</name>
</gene>
<feature type="transmembrane region" description="Helical" evidence="13">
    <location>
        <begin position="279"/>
        <end position="297"/>
    </location>
</feature>
<feature type="domain" description="Ferric reductase NAD binding" evidence="17">
    <location>
        <begin position="613"/>
        <end position="752"/>
    </location>
</feature>
<keyword evidence="20" id="KW-1185">Reference proteome</keyword>
<keyword evidence="5 14" id="KW-0732">Signal</keyword>
<evidence type="ECO:0000256" key="2">
    <source>
        <dbReference type="ARBA" id="ARBA00009902"/>
    </source>
</evidence>
<dbReference type="Proteomes" id="UP000326799">
    <property type="component" value="Unassembled WGS sequence"/>
</dbReference>
<evidence type="ECO:0000256" key="9">
    <source>
        <dbReference type="ARBA" id="ARBA00023065"/>
    </source>
</evidence>
<feature type="transmembrane region" description="Helical" evidence="13">
    <location>
        <begin position="121"/>
        <end position="142"/>
    </location>
</feature>
<keyword evidence="7 13" id="KW-1133">Transmembrane helix</keyword>
<feature type="domain" description="Glycosyl hydrolase family 32 N-terminal" evidence="15">
    <location>
        <begin position="835"/>
        <end position="1075"/>
    </location>
</feature>
<dbReference type="AlphaFoldDB" id="A0A5N6EGE8"/>
<sequence>MHLYIITLVAFTGLVHCWGGLSASSLDEYCFYSIYESLSTLTWSGPYSQNAACNNLVQVSSVYTSAKLYCSDEELSAGVNLWENYCQGLYSPLDLDAIPNNTTSAYIAELPHVDPSQYHKMILTSPVLLSHSYYLVALHSYLAKDQALPKSTRLSWSVMGYWGGILLMGILHRLWASSRHVQGGSDRGDVERKREQQLPGKAGIRNRLSFYWKAYIAVPAALGSYHQRRFLGCSIPDRPEILVVVGFWIMCIILNFGFHDIFIPNVTMPTISQQAWKYVAQRTSMFAYACLPWVWLFAGRNNIFIWATGWSFSTFNVFHRHLSRLTAIFAFVHAISYTVLDTIYGPYYEEGLHVLWFKFGIIGAIMMGLLCGLSVPYIRTKCYELFLVGHILFAVILLVAVFQHTSVFGTKYNAYLWPVVAIWCFDRFLRIVRLVYCNIRVSTHGRLQRTTAMATYSKEADVIRLDIQAGGSIRPLPGHYFHLYQLFSWRGWENHPFTVGAYTAPSPTSPLTSSSNTQQGPHYMTGALNEKNPFISTTTEIFTQGTQSSTTDPALGNLAFWIRPYNGWTKRLKDQCLSSSSSDDSAENGCYQTSITISLEGPYGHTLPLHQYGTVLMMVGGTGIATAVSYIHDHVSRLSKTGSRVSGDTKSQTSNLTLVWACRGHEFMEQLCGRELAGALELEGFTGRFHCTKGCNSHCAADDKNGELRIERGRPNIENIIHGAATEAQIARHKMAVLTCGSPHMSDEAAGAVAIDYNAAPPDLTTLPSGSLFEIWRPKIHVLPQLVGSVTHVRITTIPRPGGSMFSTCINGTGIAGVQTDDLVYYYDINENGNYTIVAGGANDPLAVFDGSVIPSGIDDKPTLLYTSVSHLPIHWTLPYTRGSESQSLTVTYDGGHNFTKLDRPPVIPEPPEGLDVTAFRDPYVFQNKDLDDTVCSSSGTWYAVISGGVHDVRPGAFLYRNQGSGYEDWEYLGKWWSEPANSTWGNGDWAKVWGYNFEVGNVFSLDKEGYNVNGGTFITLGVEGSYVPITESVTSMHGMLWASGNISKPDGGIVNFEPTMAGVLDWGTSSYAAAGKVLPATFQASEKSGAPDRFISYVWLTGDVFGGVTGFPNVLHRAEAHEAGAVPFEQSPTPKFFVLNAQLSFSRSARDSGVQAGFKILSSELESTIIYYQFSNESIVIDRSTTSAAAQTTTGIDTATESGRLRLFDINKNCKDDNKDKSDDDDKQEERKKKDAYREHGRNRHNVKHNAFACRG</sequence>
<evidence type="ECO:0000256" key="6">
    <source>
        <dbReference type="ARBA" id="ARBA00022801"/>
    </source>
</evidence>
<dbReference type="CDD" id="cd18621">
    <property type="entry name" value="GH32_XdINV-like"/>
    <property type="match status" value="1"/>
</dbReference>
<feature type="transmembrane region" description="Helical" evidence="13">
    <location>
        <begin position="356"/>
        <end position="378"/>
    </location>
</feature>
<keyword evidence="9" id="KW-0406">Ion transport</keyword>
<evidence type="ECO:0008006" key="21">
    <source>
        <dbReference type="Google" id="ProtNLM"/>
    </source>
</evidence>
<evidence type="ECO:0000259" key="17">
    <source>
        <dbReference type="Pfam" id="PF08030"/>
    </source>
</evidence>
<keyword evidence="3" id="KW-0813">Transport</keyword>
<feature type="domain" description="Ferric oxidoreductase" evidence="16">
    <location>
        <begin position="284"/>
        <end position="401"/>
    </location>
</feature>
<feature type="domain" description="Glycosyl hydrolase family 32 C-terminal" evidence="18">
    <location>
        <begin position="1133"/>
        <end position="1212"/>
    </location>
</feature>
<proteinExistence type="inferred from homology"/>
<evidence type="ECO:0000259" key="18">
    <source>
        <dbReference type="Pfam" id="PF08244"/>
    </source>
</evidence>
<dbReference type="Gene3D" id="2.115.10.20">
    <property type="entry name" value="Glycosyl hydrolase domain, family 43"/>
    <property type="match status" value="1"/>
</dbReference>
<keyword evidence="8" id="KW-0560">Oxidoreductase</keyword>
<feature type="transmembrane region" description="Helical" evidence="13">
    <location>
        <begin position="241"/>
        <end position="258"/>
    </location>
</feature>
<dbReference type="Pfam" id="PF01794">
    <property type="entry name" value="Ferric_reduct"/>
    <property type="match status" value="1"/>
</dbReference>
<comment type="subcellular location">
    <subcellularLocation>
        <location evidence="1">Membrane</location>
        <topology evidence="1">Multi-pass membrane protein</topology>
    </subcellularLocation>
</comment>
<dbReference type="GO" id="GO:0005975">
    <property type="term" value="P:carbohydrate metabolic process"/>
    <property type="evidence" value="ECO:0007669"/>
    <property type="project" value="InterPro"/>
</dbReference>
<keyword evidence="4 13" id="KW-0812">Transmembrane</keyword>
<dbReference type="SMART" id="SM00640">
    <property type="entry name" value="Glyco_32"/>
    <property type="match status" value="1"/>
</dbReference>
<dbReference type="InterPro" id="IPR013189">
    <property type="entry name" value="Glyco_hydro_32_C"/>
</dbReference>
<evidence type="ECO:0000259" key="15">
    <source>
        <dbReference type="Pfam" id="PF00251"/>
    </source>
</evidence>
<dbReference type="InterPro" id="IPR001362">
    <property type="entry name" value="Glyco_hydro_32"/>
</dbReference>
<feature type="signal peptide" evidence="14">
    <location>
        <begin position="1"/>
        <end position="17"/>
    </location>
</feature>
<dbReference type="Pfam" id="PF08244">
    <property type="entry name" value="Glyco_hydro_32C"/>
    <property type="match status" value="1"/>
</dbReference>
<dbReference type="GO" id="GO:0004553">
    <property type="term" value="F:hydrolase activity, hydrolyzing O-glycosyl compounds"/>
    <property type="evidence" value="ECO:0007669"/>
    <property type="project" value="InterPro"/>
</dbReference>
<dbReference type="SFLD" id="SFLDS00052">
    <property type="entry name" value="Ferric_Reductase_Domain"/>
    <property type="match status" value="1"/>
</dbReference>
<dbReference type="InterPro" id="IPR013148">
    <property type="entry name" value="Glyco_hydro_32_N"/>
</dbReference>
<feature type="compositionally biased region" description="Basic and acidic residues" evidence="12">
    <location>
        <begin position="1217"/>
        <end position="1241"/>
    </location>
</feature>
<evidence type="ECO:0000256" key="3">
    <source>
        <dbReference type="ARBA" id="ARBA00022448"/>
    </source>
</evidence>
<evidence type="ECO:0000256" key="7">
    <source>
        <dbReference type="ARBA" id="ARBA00022989"/>
    </source>
</evidence>
<dbReference type="Pfam" id="PF08030">
    <property type="entry name" value="NAD_binding_6"/>
    <property type="match status" value="1"/>
</dbReference>
<dbReference type="CDD" id="cd06186">
    <property type="entry name" value="NOX_Duox_like_FAD_NADP"/>
    <property type="match status" value="1"/>
</dbReference>
<dbReference type="GO" id="GO:0006826">
    <property type="term" value="P:iron ion transport"/>
    <property type="evidence" value="ECO:0007669"/>
    <property type="project" value="TreeGrafter"/>
</dbReference>
<dbReference type="InterPro" id="IPR039261">
    <property type="entry name" value="FNR_nucleotide-bd"/>
</dbReference>